<name>A0A6A6YC25_9PEZI</name>
<evidence type="ECO:0000256" key="1">
    <source>
        <dbReference type="SAM" id="MobiDB-lite"/>
    </source>
</evidence>
<sequence>MNAIKESGDDLSSCKASTANDDNYPQKPFTKKTDMIKKLVMIQESFQRDSVESDQESKLKEDFDLQRKARKSMPPLAQATGAPSVCGPGYPYTHQTYLHLELILETTTS</sequence>
<protein>
    <submittedName>
        <fullName evidence="2 4">Uncharacterized protein</fullName>
    </submittedName>
</protein>
<dbReference type="AlphaFoldDB" id="A0A6A6YC25"/>
<reference evidence="4" key="2">
    <citation type="submission" date="2020-04" db="EMBL/GenBank/DDBJ databases">
        <authorList>
            <consortium name="NCBI Genome Project"/>
        </authorList>
    </citation>
    <scope>NUCLEOTIDE SEQUENCE</scope>
    <source>
        <strain evidence="4">CBS 304.34</strain>
    </source>
</reference>
<proteinExistence type="predicted"/>
<dbReference type="EMBL" id="MU003707">
    <property type="protein sequence ID" value="KAF2806260.1"/>
    <property type="molecule type" value="Genomic_DNA"/>
</dbReference>
<dbReference type="Proteomes" id="UP000504636">
    <property type="component" value="Unplaced"/>
</dbReference>
<evidence type="ECO:0000313" key="3">
    <source>
        <dbReference type="Proteomes" id="UP000504636"/>
    </source>
</evidence>
<feature type="region of interest" description="Disordered" evidence="1">
    <location>
        <begin position="1"/>
        <end position="30"/>
    </location>
</feature>
<reference evidence="2 4" key="1">
    <citation type="journal article" date="2020" name="Stud. Mycol.">
        <title>101 Dothideomycetes genomes: a test case for predicting lifestyles and emergence of pathogens.</title>
        <authorList>
            <person name="Haridas S."/>
            <person name="Albert R."/>
            <person name="Binder M."/>
            <person name="Bloem J."/>
            <person name="Labutti K."/>
            <person name="Salamov A."/>
            <person name="Andreopoulos B."/>
            <person name="Baker S."/>
            <person name="Barry K."/>
            <person name="Bills G."/>
            <person name="Bluhm B."/>
            <person name="Cannon C."/>
            <person name="Castanera R."/>
            <person name="Culley D."/>
            <person name="Daum C."/>
            <person name="Ezra D."/>
            <person name="Gonzalez J."/>
            <person name="Henrissat B."/>
            <person name="Kuo A."/>
            <person name="Liang C."/>
            <person name="Lipzen A."/>
            <person name="Lutzoni F."/>
            <person name="Magnuson J."/>
            <person name="Mondo S."/>
            <person name="Nolan M."/>
            <person name="Ohm R."/>
            <person name="Pangilinan J."/>
            <person name="Park H.-J."/>
            <person name="Ramirez L."/>
            <person name="Alfaro M."/>
            <person name="Sun H."/>
            <person name="Tritt A."/>
            <person name="Yoshinaga Y."/>
            <person name="Zwiers L.-H."/>
            <person name="Turgeon B."/>
            <person name="Goodwin S."/>
            <person name="Spatafora J."/>
            <person name="Crous P."/>
            <person name="Grigoriev I."/>
        </authorList>
    </citation>
    <scope>NUCLEOTIDE SEQUENCE</scope>
    <source>
        <strain evidence="2 4">CBS 304.34</strain>
    </source>
</reference>
<reference evidence="4" key="3">
    <citation type="submission" date="2025-04" db="UniProtKB">
        <authorList>
            <consortium name="RefSeq"/>
        </authorList>
    </citation>
    <scope>IDENTIFICATION</scope>
    <source>
        <strain evidence="4">CBS 304.34</strain>
    </source>
</reference>
<accession>A0A6A6YC25</accession>
<evidence type="ECO:0000313" key="4">
    <source>
        <dbReference type="RefSeq" id="XP_033573224.1"/>
    </source>
</evidence>
<dbReference type="GeneID" id="54469932"/>
<gene>
    <name evidence="2 4" type="ORF">BDZ99DRAFT_93040</name>
</gene>
<organism evidence="2">
    <name type="scientific">Mytilinidion resinicola</name>
    <dbReference type="NCBI Taxonomy" id="574789"/>
    <lineage>
        <taxon>Eukaryota</taxon>
        <taxon>Fungi</taxon>
        <taxon>Dikarya</taxon>
        <taxon>Ascomycota</taxon>
        <taxon>Pezizomycotina</taxon>
        <taxon>Dothideomycetes</taxon>
        <taxon>Pleosporomycetidae</taxon>
        <taxon>Mytilinidiales</taxon>
        <taxon>Mytilinidiaceae</taxon>
        <taxon>Mytilinidion</taxon>
    </lineage>
</organism>
<feature type="compositionally biased region" description="Polar residues" evidence="1">
    <location>
        <begin position="14"/>
        <end position="23"/>
    </location>
</feature>
<keyword evidence="3" id="KW-1185">Reference proteome</keyword>
<dbReference type="RefSeq" id="XP_033573224.1">
    <property type="nucleotide sequence ID" value="XM_033729039.1"/>
</dbReference>
<evidence type="ECO:0000313" key="2">
    <source>
        <dbReference type="EMBL" id="KAF2806260.1"/>
    </source>
</evidence>